<feature type="non-terminal residue" evidence="1">
    <location>
        <position position="1"/>
    </location>
</feature>
<comment type="caution">
    <text evidence="1">The sequence shown here is derived from an EMBL/GenBank/DDBJ whole genome shotgun (WGS) entry which is preliminary data.</text>
</comment>
<organism evidence="1 2">
    <name type="scientific">Olpidium bornovanus</name>
    <dbReference type="NCBI Taxonomy" id="278681"/>
    <lineage>
        <taxon>Eukaryota</taxon>
        <taxon>Fungi</taxon>
        <taxon>Fungi incertae sedis</taxon>
        <taxon>Olpidiomycota</taxon>
        <taxon>Olpidiomycotina</taxon>
        <taxon>Olpidiomycetes</taxon>
        <taxon>Olpidiales</taxon>
        <taxon>Olpidiaceae</taxon>
        <taxon>Olpidium</taxon>
    </lineage>
</organism>
<dbReference type="Proteomes" id="UP000673691">
    <property type="component" value="Unassembled WGS sequence"/>
</dbReference>
<proteinExistence type="predicted"/>
<accession>A0A8H7ZYH7</accession>
<sequence length="66" mass="7365">SLAPYFLKNGSCHSENCCLVESFAVRFVSCPSARPDAVSCWGMKYPRRTGTIYKQTGNQFARGKNK</sequence>
<evidence type="ECO:0000313" key="1">
    <source>
        <dbReference type="EMBL" id="KAG5461878.1"/>
    </source>
</evidence>
<name>A0A8H7ZYH7_9FUNG</name>
<keyword evidence="2" id="KW-1185">Reference proteome</keyword>
<protein>
    <submittedName>
        <fullName evidence="1">Uncharacterized protein</fullName>
    </submittedName>
</protein>
<reference evidence="1 2" key="1">
    <citation type="journal article" name="Sci. Rep.">
        <title>Genome-scale phylogenetic analyses confirm Olpidium as the closest living zoosporic fungus to the non-flagellated, terrestrial fungi.</title>
        <authorList>
            <person name="Chang Y."/>
            <person name="Rochon D."/>
            <person name="Sekimoto S."/>
            <person name="Wang Y."/>
            <person name="Chovatia M."/>
            <person name="Sandor L."/>
            <person name="Salamov A."/>
            <person name="Grigoriev I.V."/>
            <person name="Stajich J.E."/>
            <person name="Spatafora J.W."/>
        </authorList>
    </citation>
    <scope>NUCLEOTIDE SEQUENCE [LARGE SCALE GENOMIC DNA]</scope>
    <source>
        <strain evidence="1">S191</strain>
    </source>
</reference>
<dbReference type="EMBL" id="JAEFCI010002982">
    <property type="protein sequence ID" value="KAG5461878.1"/>
    <property type="molecule type" value="Genomic_DNA"/>
</dbReference>
<dbReference type="AlphaFoldDB" id="A0A8H7ZYH7"/>
<gene>
    <name evidence="1" type="ORF">BJ554DRAFT_5864</name>
</gene>
<evidence type="ECO:0000313" key="2">
    <source>
        <dbReference type="Proteomes" id="UP000673691"/>
    </source>
</evidence>